<evidence type="ECO:0000313" key="5">
    <source>
        <dbReference type="Proteomes" id="UP000289152"/>
    </source>
</evidence>
<feature type="region of interest" description="Disordered" evidence="2">
    <location>
        <begin position="102"/>
        <end position="184"/>
    </location>
</feature>
<dbReference type="Pfam" id="PF12701">
    <property type="entry name" value="LSM14"/>
    <property type="match status" value="1"/>
</dbReference>
<dbReference type="InterPro" id="IPR025609">
    <property type="entry name" value="Lsm14-like_N"/>
</dbReference>
<dbReference type="CDD" id="cd01736">
    <property type="entry name" value="LSm14_N"/>
    <property type="match status" value="1"/>
</dbReference>
<accession>A0A4V1M4K6</accession>
<feature type="compositionally biased region" description="Polar residues" evidence="2">
    <location>
        <begin position="276"/>
        <end position="288"/>
    </location>
</feature>
<feature type="domain" description="TFG box profile" evidence="3">
    <location>
        <begin position="300"/>
        <end position="320"/>
    </location>
</feature>
<proteinExistence type="predicted"/>
<dbReference type="SMART" id="SM01199">
    <property type="entry name" value="FDF"/>
    <property type="match status" value="1"/>
</dbReference>
<dbReference type="EMBL" id="SDIL01000015">
    <property type="protein sequence ID" value="RXK40697.1"/>
    <property type="molecule type" value="Genomic_DNA"/>
</dbReference>
<comment type="caution">
    <text evidence="4">The sequence shown here is derived from an EMBL/GenBank/DDBJ whole genome shotgun (WGS) entry which is preliminary data.</text>
</comment>
<feature type="compositionally biased region" description="Basic and acidic residues" evidence="2">
    <location>
        <begin position="302"/>
        <end position="312"/>
    </location>
</feature>
<dbReference type="AlphaFoldDB" id="A0A4V1M4K6"/>
<feature type="compositionally biased region" description="Pro residues" evidence="2">
    <location>
        <begin position="121"/>
        <end position="150"/>
    </location>
</feature>
<reference evidence="4 5" key="1">
    <citation type="submission" date="2016-06" db="EMBL/GenBank/DDBJ databases">
        <title>Evolution of pathogenesis and genome organization in the Tremellales.</title>
        <authorList>
            <person name="Cuomo C."/>
            <person name="Litvintseva A."/>
            <person name="Heitman J."/>
            <person name="Chen Y."/>
            <person name="Sun S."/>
            <person name="Springer D."/>
            <person name="Dromer F."/>
            <person name="Young S."/>
            <person name="Zeng Q."/>
            <person name="Chapman S."/>
            <person name="Gujja S."/>
            <person name="Saif S."/>
            <person name="Birren B."/>
        </authorList>
    </citation>
    <scope>NUCLEOTIDE SEQUENCE [LARGE SCALE GENOMIC DNA]</scope>
    <source>
        <strain evidence="4 5">ATCC 28783</strain>
    </source>
</reference>
<evidence type="ECO:0000256" key="1">
    <source>
        <dbReference type="PROSITE-ProRule" id="PRU00869"/>
    </source>
</evidence>
<gene>
    <name evidence="4" type="ORF">M231_01948</name>
</gene>
<protein>
    <recommendedName>
        <fullName evidence="3">TFG box profile domain-containing protein</fullName>
    </recommendedName>
</protein>
<feature type="compositionally biased region" description="Gly residues" evidence="2">
    <location>
        <begin position="375"/>
        <end position="392"/>
    </location>
</feature>
<dbReference type="GO" id="GO:0034063">
    <property type="term" value="P:stress granule assembly"/>
    <property type="evidence" value="ECO:0007669"/>
    <property type="project" value="TreeGrafter"/>
</dbReference>
<dbReference type="Proteomes" id="UP000289152">
    <property type="component" value="Unassembled WGS sequence"/>
</dbReference>
<evidence type="ECO:0000259" key="3">
    <source>
        <dbReference type="PROSITE" id="PS51536"/>
    </source>
</evidence>
<dbReference type="GO" id="GO:0000932">
    <property type="term" value="C:P-body"/>
    <property type="evidence" value="ECO:0007669"/>
    <property type="project" value="TreeGrafter"/>
</dbReference>
<dbReference type="STRING" id="5217.A0A4V1M4K6"/>
<dbReference type="VEuPathDB" id="FungiDB:TREMEDRAFT_73067"/>
<evidence type="ECO:0000256" key="2">
    <source>
        <dbReference type="SAM" id="MobiDB-lite"/>
    </source>
</evidence>
<name>A0A4V1M4K6_TREME</name>
<dbReference type="OrthoDB" id="21539at2759"/>
<dbReference type="SMART" id="SM01271">
    <property type="entry name" value="LSM14"/>
    <property type="match status" value="1"/>
</dbReference>
<feature type="region of interest" description="Disordered" evidence="2">
    <location>
        <begin position="258"/>
        <end position="288"/>
    </location>
</feature>
<sequence length="405" mass="43274">MAKSVDYEQFKGKPFQVISKLGVRYTGIFESISQQDQTICLAEVYNHGTEDRPTARKIPARPTSLGWVLFHTESIESLAIINDHVPPGAPHEDPIIAAVGTKAPPAASSAPAPQPQTQSLPQPPLPPISQPQYQPPPRPQHQPSPPPPHLPVHQVSSRSSSQSGRSSPRIRHELPARPDFAQSASTALDRIQRSISDLHVTRQTSPKKHAPPAVPDAEFDFSAGTQVLEKERELLKRNQAGTASPSQVVEEVGIPERSPHPAAIVSNGDAFPVENDNGSRGKSSSAYNKKSFFDGLSVDSARTNRMEERSRNLDTFGEPGVPSGPMGNGMRGRGMARGGYQGQSRGGYQGGNRGGYQPQYMGGPSGQGAPPFSGQGMGGFQGQGMRGNGFRGRGGRGRMGPPVSQ</sequence>
<feature type="compositionally biased region" description="Low complexity" evidence="2">
    <location>
        <begin position="103"/>
        <end position="120"/>
    </location>
</feature>
<dbReference type="FunCoup" id="A0A4V1M4K6">
    <property type="interactions" value="208"/>
</dbReference>
<keyword evidence="5" id="KW-1185">Reference proteome</keyword>
<evidence type="ECO:0000313" key="4">
    <source>
        <dbReference type="EMBL" id="RXK40697.1"/>
    </source>
</evidence>
<dbReference type="PANTHER" id="PTHR13586">
    <property type="entry name" value="SCD6 PROTEIN-RELATED"/>
    <property type="match status" value="1"/>
</dbReference>
<feature type="region of interest" description="Disordered" evidence="2">
    <location>
        <begin position="301"/>
        <end position="405"/>
    </location>
</feature>
<dbReference type="InterPro" id="IPR010920">
    <property type="entry name" value="LSM_dom_sf"/>
</dbReference>
<dbReference type="GO" id="GO:0033962">
    <property type="term" value="P:P-body assembly"/>
    <property type="evidence" value="ECO:0007669"/>
    <property type="project" value="TreeGrafter"/>
</dbReference>
<dbReference type="GO" id="GO:0003729">
    <property type="term" value="F:mRNA binding"/>
    <property type="evidence" value="ECO:0007669"/>
    <property type="project" value="TreeGrafter"/>
</dbReference>
<dbReference type="PANTHER" id="PTHR13586:SF0">
    <property type="entry name" value="TRAILER HITCH, ISOFORM H"/>
    <property type="match status" value="1"/>
</dbReference>
<dbReference type="PROSITE" id="PS51536">
    <property type="entry name" value="TFG"/>
    <property type="match status" value="1"/>
</dbReference>
<dbReference type="InterPro" id="IPR019050">
    <property type="entry name" value="FDF_dom"/>
</dbReference>
<dbReference type="InParanoid" id="A0A4V1M4K6"/>
<dbReference type="SUPFAM" id="SSF50182">
    <property type="entry name" value="Sm-like ribonucleoproteins"/>
    <property type="match status" value="1"/>
</dbReference>
<feature type="compositionally biased region" description="Low complexity" evidence="2">
    <location>
        <begin position="151"/>
        <end position="167"/>
    </location>
</feature>
<dbReference type="InterPro" id="IPR025768">
    <property type="entry name" value="TFG_box"/>
</dbReference>
<feature type="compositionally biased region" description="Gly residues" evidence="2">
    <location>
        <begin position="326"/>
        <end position="354"/>
    </location>
</feature>
<organism evidence="4 5">
    <name type="scientific">Tremella mesenterica</name>
    <name type="common">Jelly fungus</name>
    <dbReference type="NCBI Taxonomy" id="5217"/>
    <lineage>
        <taxon>Eukaryota</taxon>
        <taxon>Fungi</taxon>
        <taxon>Dikarya</taxon>
        <taxon>Basidiomycota</taxon>
        <taxon>Agaricomycotina</taxon>
        <taxon>Tremellomycetes</taxon>
        <taxon>Tremellales</taxon>
        <taxon>Tremellaceae</taxon>
        <taxon>Tremella</taxon>
    </lineage>
</organism>
<dbReference type="Gene3D" id="2.30.30.100">
    <property type="match status" value="1"/>
</dbReference>
<feature type="short sequence motif" description="TFG box" evidence="1">
    <location>
        <begin position="300"/>
        <end position="320"/>
    </location>
</feature>